<dbReference type="SUPFAM" id="SSF53335">
    <property type="entry name" value="S-adenosyl-L-methionine-dependent methyltransferases"/>
    <property type="match status" value="1"/>
</dbReference>
<dbReference type="EMBL" id="CAJNNV010010084">
    <property type="protein sequence ID" value="CAE8598167.1"/>
    <property type="molecule type" value="Genomic_DNA"/>
</dbReference>
<dbReference type="InterPro" id="IPR025714">
    <property type="entry name" value="Methyltranfer_dom"/>
</dbReference>
<feature type="domain" description="Methyltransferase" evidence="2">
    <location>
        <begin position="660"/>
        <end position="791"/>
    </location>
</feature>
<dbReference type="Gene3D" id="3.40.50.150">
    <property type="entry name" value="Vaccinia Virus protein VP39"/>
    <property type="match status" value="1"/>
</dbReference>
<evidence type="ECO:0000313" key="6">
    <source>
        <dbReference type="Proteomes" id="UP000654075"/>
    </source>
</evidence>
<dbReference type="Proteomes" id="UP000626109">
    <property type="component" value="Unassembled WGS sequence"/>
</dbReference>
<evidence type="ECO:0000313" key="5">
    <source>
        <dbReference type="Proteomes" id="UP000626109"/>
    </source>
</evidence>
<gene>
    <name evidence="3" type="ORF">PGLA1383_LOCUS16578</name>
    <name evidence="4" type="ORF">PGLA2088_LOCUS132</name>
</gene>
<organism evidence="4 5">
    <name type="scientific">Polarella glacialis</name>
    <name type="common">Dinoflagellate</name>
    <dbReference type="NCBI Taxonomy" id="89957"/>
    <lineage>
        <taxon>Eukaryota</taxon>
        <taxon>Sar</taxon>
        <taxon>Alveolata</taxon>
        <taxon>Dinophyceae</taxon>
        <taxon>Suessiales</taxon>
        <taxon>Suessiaceae</taxon>
        <taxon>Polarella</taxon>
    </lineage>
</organism>
<comment type="caution">
    <text evidence="4">The sequence shown here is derived from an EMBL/GenBank/DDBJ whole genome shotgun (WGS) entry which is preliminary data.</text>
</comment>
<dbReference type="EMBL" id="CAJNNW010000071">
    <property type="protein sequence ID" value="CAE8622907.1"/>
    <property type="molecule type" value="Genomic_DNA"/>
</dbReference>
<feature type="region of interest" description="Disordered" evidence="1">
    <location>
        <begin position="92"/>
        <end position="113"/>
    </location>
</feature>
<proteinExistence type="predicted"/>
<feature type="compositionally biased region" description="Low complexity" evidence="1">
    <location>
        <begin position="94"/>
        <end position="113"/>
    </location>
</feature>
<name>A0A813G9N6_POLGL</name>
<evidence type="ECO:0000256" key="1">
    <source>
        <dbReference type="SAM" id="MobiDB-lite"/>
    </source>
</evidence>
<evidence type="ECO:0000313" key="4">
    <source>
        <dbReference type="EMBL" id="CAE8622907.1"/>
    </source>
</evidence>
<dbReference type="OMA" id="CCFRSNP"/>
<dbReference type="InterPro" id="IPR029063">
    <property type="entry name" value="SAM-dependent_MTases_sf"/>
</dbReference>
<protein>
    <recommendedName>
        <fullName evidence="2">Methyltransferase domain-containing protein</fullName>
    </recommendedName>
</protein>
<dbReference type="GO" id="GO:0005737">
    <property type="term" value="C:cytoplasm"/>
    <property type="evidence" value="ECO:0007669"/>
    <property type="project" value="TreeGrafter"/>
</dbReference>
<dbReference type="PANTHER" id="PTHR13369">
    <property type="match status" value="1"/>
</dbReference>
<reference evidence="4" key="1">
    <citation type="submission" date="2021-02" db="EMBL/GenBank/DDBJ databases">
        <authorList>
            <person name="Dougan E. K."/>
            <person name="Rhodes N."/>
            <person name="Thang M."/>
            <person name="Chan C."/>
        </authorList>
    </citation>
    <scope>NUCLEOTIDE SEQUENCE</scope>
</reference>
<accession>A0A813G9N6</accession>
<dbReference type="Pfam" id="PF13679">
    <property type="entry name" value="Methyltransf_32"/>
    <property type="match status" value="1"/>
</dbReference>
<dbReference type="CDD" id="cd02440">
    <property type="entry name" value="AdoMet_MTases"/>
    <property type="match status" value="1"/>
</dbReference>
<evidence type="ECO:0000313" key="3">
    <source>
        <dbReference type="EMBL" id="CAE8598167.1"/>
    </source>
</evidence>
<dbReference type="OrthoDB" id="371224at2759"/>
<evidence type="ECO:0000259" key="2">
    <source>
        <dbReference type="Pfam" id="PF13679"/>
    </source>
</evidence>
<keyword evidence="6" id="KW-1185">Reference proteome</keyword>
<dbReference type="Proteomes" id="UP000654075">
    <property type="component" value="Unassembled WGS sequence"/>
</dbReference>
<dbReference type="PANTHER" id="PTHR13369:SF0">
    <property type="entry name" value="GLUTATHIONE S-TRANSFERASE C-TERMINAL DOMAIN-CONTAINING PROTEIN"/>
    <property type="match status" value="1"/>
</dbReference>
<dbReference type="AlphaFoldDB" id="A0A813G9N6"/>
<sequence>MEHVVAKWTSTFLRLRSGSKLEARSCSRATSTTLLLAAAALAAMRPLARCVLALPPAWQREPASSRSRCTVQRASWPRKVGLRVAGGLCPVRVNNNNNNNNNSKNNKYNNNNNYYNNNNNNKQVSRRSAGVAVGRVAVTGRWGSADCDRTCSQDGLSRLEDLATSLGEVTGQVEVEGWVRSRRKLADKLTFIDLTDASGERVLPTVFRAEHFKGPLVVAAAASGDPAEWLALAAAPASQEVSAAQRFEAYASVLRPGARVRVLGEAEALFSGEPVLRVRRAVLLCAGPDLHASAQVLFEVCRGALDPKEAVDALGLSDGLPALAELCRDLRTAGACDSVSELRRVSPATLRALESQAQLRRRALPQAIRTAADGGGRSLPVYTGILGSGLEVAAAVSAAHAKGWAPNPPTGSVADAILSLQAAVLGAAALAVVGWVQSRRRFDGDVTVLGLVDDFVATGPGLNVQAQGPELRMQVLLHPLSLAEAYGSTFDQPGSLGSVARLRMYSELCSTGSRVRVIGIPSVAAGEGQQCIYAVAVELERCNWKLQAVLRAIEYAAEGLLPSPEAARALQLPEEVGDEKNAGDALAALDATGRRWAAAEASRRLQGPASRMGHLPDSSTMALAALAKLRGAWAAGELEVAAEAAPALRPGRAGSRWSQKKRPQIEWVAAVVERLAASHPAAGTRPLRILDVGGGQGHLANVLAETFGPQRVSVRVLELGRAHVERGRRRAAGRSLTNVSFLQGDASVACFDEPGQQPDIVVALHACGVLSDVALGLACRYGAAFCVCTCCFRSNPELQVGGVEAHEWLEVPPEQLDALRLAAALTGDAATATLGMHSLNALRAGAVLRHWKPPPQTEVSGGPAAVAVKLSRFPAVYSHCNFVLIGEVCAEPPVLETLCEAQKTLQ</sequence>